<dbReference type="SMART" id="SM00283">
    <property type="entry name" value="MA"/>
    <property type="match status" value="1"/>
</dbReference>
<dbReference type="Proteomes" id="UP000185860">
    <property type="component" value="Unassembled WGS sequence"/>
</dbReference>
<evidence type="ECO:0000313" key="8">
    <source>
        <dbReference type="EMBL" id="OKH41032.1"/>
    </source>
</evidence>
<sequence>MLKNWSLQMRMISAFLFIGLIVLIVALVGWNGNLRLSDRLNTLSTNSLPSISGLWKINEGQTQIQSAERALLNPLLSPANRMIESNRIKESWKQIEEGFKEYELAPVTARENALYKEFISLWDVWKQNHQQFMQVYEQFQKIGIIDPMILQVQLLSQGKGNTPEMTKAKTAAALLNKLNFLAANQERSSFNQATEGMHKILEVNYDLATRTQNTAGEDISQTTFWVVLGMIIGPITAIIFGIYFSITIAKPLSTKIATIVNTIASSSSEIAATIEQQELAASQQAVSVNQTTTTMDELSSSSRQSAEQAAAATQGVSQALEQVEEGSKAVEKALQEMGTLKEKVEAIAQQISHLSQQTSQIGNISSLVSELANQTNMLALNAAVEAVRAAEHGKGFAVVASEIRKLADESKKSAQKISSLVQDIQSAISSTVLVTDSGTQSVNSSLTIAEQTSAAFTAIANAIDDVFLRNQKIALNAQQQAIAIQQVVVAMNALNQVAAQTASGISKTKLETQRLNQVVQNLKAIA</sequence>
<dbReference type="GO" id="GO:0006935">
    <property type="term" value="P:chemotaxis"/>
    <property type="evidence" value="ECO:0007669"/>
    <property type="project" value="InterPro"/>
</dbReference>
<dbReference type="PROSITE" id="PS50111">
    <property type="entry name" value="CHEMOTAXIS_TRANSDUC_2"/>
    <property type="match status" value="1"/>
</dbReference>
<dbReference type="GO" id="GO:0016020">
    <property type="term" value="C:membrane"/>
    <property type="evidence" value="ECO:0007669"/>
    <property type="project" value="InterPro"/>
</dbReference>
<dbReference type="Pfam" id="PF00015">
    <property type="entry name" value="MCPsignal"/>
    <property type="match status" value="1"/>
</dbReference>
<dbReference type="RefSeq" id="WP_073591706.1">
    <property type="nucleotide sequence ID" value="NZ_MRCE01000001.1"/>
</dbReference>
<proteinExistence type="inferred from homology"/>
<feature type="domain" description="Methyl-accepting transducer" evidence="7">
    <location>
        <begin position="259"/>
        <end position="495"/>
    </location>
</feature>
<dbReference type="STRING" id="454136.NIES2119_01645"/>
<comment type="similarity">
    <text evidence="2">Belongs to the methyl-accepting chemotaxis (MCP) protein family.</text>
</comment>
<feature type="transmembrane region" description="Helical" evidence="6">
    <location>
        <begin position="12"/>
        <end position="30"/>
    </location>
</feature>
<reference evidence="8 9" key="1">
    <citation type="submission" date="2016-11" db="EMBL/GenBank/DDBJ databases">
        <title>Draft Genome Sequences of Nine Cyanobacterial Strains from Diverse Habitats.</title>
        <authorList>
            <person name="Zhu T."/>
            <person name="Hou S."/>
            <person name="Lu X."/>
            <person name="Hess W.R."/>
        </authorList>
    </citation>
    <scope>NUCLEOTIDE SEQUENCE [LARGE SCALE GENOMIC DNA]</scope>
    <source>
        <strain evidence="8 9">IAM M-71</strain>
    </source>
</reference>
<dbReference type="PRINTS" id="PR00260">
    <property type="entry name" value="CHEMTRNSDUCR"/>
</dbReference>
<dbReference type="AlphaFoldDB" id="A0A1U7IU82"/>
<keyword evidence="1 3" id="KW-0807">Transducer</keyword>
<dbReference type="PANTHER" id="PTHR32089">
    <property type="entry name" value="METHYL-ACCEPTING CHEMOTAXIS PROTEIN MCPB"/>
    <property type="match status" value="1"/>
</dbReference>
<accession>A0A1U7IU82</accession>
<dbReference type="Pfam" id="PF12729">
    <property type="entry name" value="4HB_MCP_1"/>
    <property type="match status" value="1"/>
</dbReference>
<feature type="compositionally biased region" description="Low complexity" evidence="5">
    <location>
        <begin position="299"/>
        <end position="311"/>
    </location>
</feature>
<evidence type="ECO:0000256" key="5">
    <source>
        <dbReference type="SAM" id="MobiDB-lite"/>
    </source>
</evidence>
<evidence type="ECO:0000256" key="2">
    <source>
        <dbReference type="ARBA" id="ARBA00029447"/>
    </source>
</evidence>
<feature type="region of interest" description="Disordered" evidence="5">
    <location>
        <begin position="291"/>
        <end position="311"/>
    </location>
</feature>
<organism evidence="8 9">
    <name type="scientific">[Phormidium ambiguum] IAM M-71</name>
    <dbReference type="NCBI Taxonomy" id="454136"/>
    <lineage>
        <taxon>Bacteria</taxon>
        <taxon>Bacillati</taxon>
        <taxon>Cyanobacteriota</taxon>
        <taxon>Cyanophyceae</taxon>
        <taxon>Oscillatoriophycideae</taxon>
        <taxon>Aerosakkonematales</taxon>
        <taxon>Aerosakkonemataceae</taxon>
        <taxon>Floridanema</taxon>
    </lineage>
</organism>
<dbReference type="InterPro" id="IPR024478">
    <property type="entry name" value="HlyB_4HB_MCP"/>
</dbReference>
<dbReference type="GO" id="GO:0007165">
    <property type="term" value="P:signal transduction"/>
    <property type="evidence" value="ECO:0007669"/>
    <property type="project" value="UniProtKB-KW"/>
</dbReference>
<dbReference type="OrthoDB" id="457060at2"/>
<dbReference type="EMBL" id="MRCE01000001">
    <property type="protein sequence ID" value="OKH41032.1"/>
    <property type="molecule type" value="Genomic_DNA"/>
</dbReference>
<dbReference type="InterPro" id="IPR004090">
    <property type="entry name" value="Chemotax_Me-accpt_rcpt"/>
</dbReference>
<dbReference type="InterPro" id="IPR004089">
    <property type="entry name" value="MCPsignal_dom"/>
</dbReference>
<evidence type="ECO:0000313" key="9">
    <source>
        <dbReference type="Proteomes" id="UP000185860"/>
    </source>
</evidence>
<evidence type="ECO:0000256" key="3">
    <source>
        <dbReference type="PROSITE-ProRule" id="PRU00284"/>
    </source>
</evidence>
<dbReference type="PANTHER" id="PTHR32089:SF112">
    <property type="entry name" value="LYSOZYME-LIKE PROTEIN-RELATED"/>
    <property type="match status" value="1"/>
</dbReference>
<evidence type="ECO:0000256" key="1">
    <source>
        <dbReference type="ARBA" id="ARBA00023224"/>
    </source>
</evidence>
<evidence type="ECO:0000256" key="4">
    <source>
        <dbReference type="SAM" id="Coils"/>
    </source>
</evidence>
<evidence type="ECO:0000256" key="6">
    <source>
        <dbReference type="SAM" id="Phobius"/>
    </source>
</evidence>
<feature type="coiled-coil region" evidence="4">
    <location>
        <begin position="316"/>
        <end position="357"/>
    </location>
</feature>
<feature type="transmembrane region" description="Helical" evidence="6">
    <location>
        <begin position="224"/>
        <end position="246"/>
    </location>
</feature>
<protein>
    <submittedName>
        <fullName evidence="8">Chemotaxis protein</fullName>
    </submittedName>
</protein>
<dbReference type="Gene3D" id="1.10.287.950">
    <property type="entry name" value="Methyl-accepting chemotaxis protein"/>
    <property type="match status" value="1"/>
</dbReference>
<gene>
    <name evidence="8" type="ORF">NIES2119_01645</name>
</gene>
<dbReference type="GO" id="GO:0004888">
    <property type="term" value="F:transmembrane signaling receptor activity"/>
    <property type="evidence" value="ECO:0007669"/>
    <property type="project" value="InterPro"/>
</dbReference>
<evidence type="ECO:0000259" key="7">
    <source>
        <dbReference type="PROSITE" id="PS50111"/>
    </source>
</evidence>
<keyword evidence="6" id="KW-1133">Transmembrane helix</keyword>
<name>A0A1U7IU82_9CYAN</name>
<keyword evidence="6" id="KW-0812">Transmembrane</keyword>
<comment type="caution">
    <text evidence="8">The sequence shown here is derived from an EMBL/GenBank/DDBJ whole genome shotgun (WGS) entry which is preliminary data.</text>
</comment>
<keyword evidence="6" id="KW-0472">Membrane</keyword>
<dbReference type="SUPFAM" id="SSF58104">
    <property type="entry name" value="Methyl-accepting chemotaxis protein (MCP) signaling domain"/>
    <property type="match status" value="1"/>
</dbReference>
<keyword evidence="4" id="KW-0175">Coiled coil</keyword>